<accession>A0A9Q3DCG0</accession>
<keyword evidence="3" id="KW-1185">Reference proteome</keyword>
<name>A0A9Q3DCG0_9BASI</name>
<comment type="caution">
    <text evidence="2">The sequence shown here is derived from an EMBL/GenBank/DDBJ whole genome shotgun (WGS) entry which is preliminary data.</text>
</comment>
<dbReference type="Proteomes" id="UP000765509">
    <property type="component" value="Unassembled WGS sequence"/>
</dbReference>
<proteinExistence type="predicted"/>
<evidence type="ECO:0000313" key="3">
    <source>
        <dbReference type="Proteomes" id="UP000765509"/>
    </source>
</evidence>
<feature type="compositionally biased region" description="Polar residues" evidence="1">
    <location>
        <begin position="73"/>
        <end position="84"/>
    </location>
</feature>
<evidence type="ECO:0000256" key="1">
    <source>
        <dbReference type="SAM" id="MobiDB-lite"/>
    </source>
</evidence>
<gene>
    <name evidence="2" type="ORF">O181_039995</name>
</gene>
<reference evidence="2" key="1">
    <citation type="submission" date="2021-03" db="EMBL/GenBank/DDBJ databases">
        <title>Draft genome sequence of rust myrtle Austropuccinia psidii MF-1, a brazilian biotype.</title>
        <authorList>
            <person name="Quecine M.C."/>
            <person name="Pachon D.M.R."/>
            <person name="Bonatelli M.L."/>
            <person name="Correr F.H."/>
            <person name="Franceschini L.M."/>
            <person name="Leite T.F."/>
            <person name="Margarido G.R.A."/>
            <person name="Almeida C.A."/>
            <person name="Ferrarezi J.A."/>
            <person name="Labate C.A."/>
        </authorList>
    </citation>
    <scope>NUCLEOTIDE SEQUENCE</scope>
    <source>
        <strain evidence="2">MF-1</strain>
    </source>
</reference>
<feature type="region of interest" description="Disordered" evidence="1">
    <location>
        <begin position="66"/>
        <end position="88"/>
    </location>
</feature>
<protein>
    <submittedName>
        <fullName evidence="2">Uncharacterized protein</fullName>
    </submittedName>
</protein>
<dbReference type="AlphaFoldDB" id="A0A9Q3DCG0"/>
<dbReference type="EMBL" id="AVOT02015735">
    <property type="protein sequence ID" value="MBW0500280.1"/>
    <property type="molecule type" value="Genomic_DNA"/>
</dbReference>
<sequence length="136" mass="15263">MLGPFRHPTCGLWYQLGPFWPNSNDAKRGQGGRSVGPPENVWAKILKLAQGLKTLNLAIPTIAYGKNKRPPDTFNNGVSPQDQGTPWPKPARTKLVHISYYIPLFTIFPQQSNGDGFRAQLCLSKSSRQIHHPFQR</sequence>
<evidence type="ECO:0000313" key="2">
    <source>
        <dbReference type="EMBL" id="MBW0500280.1"/>
    </source>
</evidence>
<organism evidence="2 3">
    <name type="scientific">Austropuccinia psidii MF-1</name>
    <dbReference type="NCBI Taxonomy" id="1389203"/>
    <lineage>
        <taxon>Eukaryota</taxon>
        <taxon>Fungi</taxon>
        <taxon>Dikarya</taxon>
        <taxon>Basidiomycota</taxon>
        <taxon>Pucciniomycotina</taxon>
        <taxon>Pucciniomycetes</taxon>
        <taxon>Pucciniales</taxon>
        <taxon>Sphaerophragmiaceae</taxon>
        <taxon>Austropuccinia</taxon>
    </lineage>
</organism>